<gene>
    <name evidence="2" type="ORF">CAEBREN_07781</name>
</gene>
<feature type="compositionally biased region" description="Polar residues" evidence="1">
    <location>
        <begin position="189"/>
        <end position="202"/>
    </location>
</feature>
<feature type="compositionally biased region" description="Polar residues" evidence="1">
    <location>
        <begin position="129"/>
        <end position="138"/>
    </location>
</feature>
<feature type="compositionally biased region" description="Low complexity" evidence="1">
    <location>
        <begin position="255"/>
        <end position="266"/>
    </location>
</feature>
<dbReference type="AlphaFoldDB" id="G0NME2"/>
<feature type="region of interest" description="Disordered" evidence="1">
    <location>
        <begin position="61"/>
        <end position="98"/>
    </location>
</feature>
<evidence type="ECO:0000313" key="3">
    <source>
        <dbReference type="Proteomes" id="UP000008068"/>
    </source>
</evidence>
<proteinExistence type="predicted"/>
<sequence>MSDISRWLEIVDQLYTKDITGLINTVRCAFSETSITEESCDSSWFEVATTSKNLPVLRTAKMMDQPPGGNSENPTVPPEAAPAEGNTDNSTGSPRVQRNPSIFTRFAGFMGCLVRSQRRVHNAGAADQQRANTSPTTDTAPSGSNPTTNPTSNTVPPVKQFIPKPGTRRSYIPDIPEGFFTRPNERTDGQGTSGTNQESSVNWDEPIHIPSEHGTTDDEASNDLPNSSAESKKDEPSTAPFKPKSILKNGGSNTGYKNGNGKASNGGSFGVRDANSLYLPDQNRESNGTSTPHHSELFGSFNLEHLTEVDSGDWLDYFREEYSEHSSFWY</sequence>
<protein>
    <submittedName>
        <fullName evidence="2">Uncharacterized protein</fullName>
    </submittedName>
</protein>
<feature type="region of interest" description="Disordered" evidence="1">
    <location>
        <begin position="120"/>
        <end position="295"/>
    </location>
</feature>
<organism evidence="3">
    <name type="scientific">Caenorhabditis brenneri</name>
    <name type="common">Nematode worm</name>
    <dbReference type="NCBI Taxonomy" id="135651"/>
    <lineage>
        <taxon>Eukaryota</taxon>
        <taxon>Metazoa</taxon>
        <taxon>Ecdysozoa</taxon>
        <taxon>Nematoda</taxon>
        <taxon>Chromadorea</taxon>
        <taxon>Rhabditida</taxon>
        <taxon>Rhabditina</taxon>
        <taxon>Rhabditomorpha</taxon>
        <taxon>Rhabditoidea</taxon>
        <taxon>Rhabditidae</taxon>
        <taxon>Peloderinae</taxon>
        <taxon>Caenorhabditis</taxon>
    </lineage>
</organism>
<evidence type="ECO:0000313" key="2">
    <source>
        <dbReference type="EMBL" id="EGT33992.1"/>
    </source>
</evidence>
<evidence type="ECO:0000256" key="1">
    <source>
        <dbReference type="SAM" id="MobiDB-lite"/>
    </source>
</evidence>
<dbReference type="HOGENOM" id="CLU_842594_0_0_1"/>
<dbReference type="EMBL" id="GL379909">
    <property type="protein sequence ID" value="EGT33992.1"/>
    <property type="molecule type" value="Genomic_DNA"/>
</dbReference>
<reference evidence="3" key="1">
    <citation type="submission" date="2011-07" db="EMBL/GenBank/DDBJ databases">
        <authorList>
            <consortium name="Caenorhabditis brenneri Sequencing and Analysis Consortium"/>
            <person name="Wilson R.K."/>
        </authorList>
    </citation>
    <scope>NUCLEOTIDE SEQUENCE [LARGE SCALE GENOMIC DNA]</scope>
    <source>
        <strain evidence="3">PB2801</strain>
    </source>
</reference>
<accession>G0NME2</accession>
<dbReference type="Proteomes" id="UP000008068">
    <property type="component" value="Unassembled WGS sequence"/>
</dbReference>
<feature type="compositionally biased region" description="Low complexity" evidence="1">
    <location>
        <begin position="139"/>
        <end position="157"/>
    </location>
</feature>
<dbReference type="InParanoid" id="G0NME2"/>
<name>G0NME2_CAEBE</name>
<feature type="compositionally biased region" description="Basic and acidic residues" evidence="1">
    <location>
        <begin position="205"/>
        <end position="216"/>
    </location>
</feature>
<keyword evidence="3" id="KW-1185">Reference proteome</keyword>
<feature type="compositionally biased region" description="Polar residues" evidence="1">
    <location>
        <begin position="86"/>
        <end position="98"/>
    </location>
</feature>